<name>A0A6I5ZNE9_9FIRM</name>
<dbReference type="Pfam" id="PF02607">
    <property type="entry name" value="B12-binding_2"/>
    <property type="match status" value="1"/>
</dbReference>
<sequence>MDKKLVDAIADLREAEALKLVKEMLAGGSDPAAILEECREATVIVGERFQEGKYFLPDLVYVGEIMTQISSEVKPYLRTSGADGKKGGKVLIGTVKGDIHDIGKNIVTFMLEVNGFDVLDIGVDVPPETFVEHIKSFKPQVVGLSGLLTVAHTTMKETVAAIKEAGLRDEVKIMVGGGSVDEHIRAFAGADAYGPDAVAAVTIAKQWTGVK</sequence>
<keyword evidence="7" id="KW-1185">Reference proteome</keyword>
<evidence type="ECO:0000259" key="4">
    <source>
        <dbReference type="PROSITE" id="PS51332"/>
    </source>
</evidence>
<organism evidence="6 7">
    <name type="scientific">Neomoorella glycerini</name>
    <dbReference type="NCBI Taxonomy" id="55779"/>
    <lineage>
        <taxon>Bacteria</taxon>
        <taxon>Bacillati</taxon>
        <taxon>Bacillota</taxon>
        <taxon>Clostridia</taxon>
        <taxon>Neomoorellales</taxon>
        <taxon>Neomoorellaceae</taxon>
        <taxon>Neomoorella</taxon>
    </lineage>
</organism>
<keyword evidence="3" id="KW-0170">Cobalt</keyword>
<protein>
    <submittedName>
        <fullName evidence="6">Glutamate mutase sigma subunit</fullName>
        <ecNumber evidence="6">5.4.99.1</ecNumber>
    </submittedName>
</protein>
<dbReference type="PROSITE" id="PS51337">
    <property type="entry name" value="B12_BINDING_NTER"/>
    <property type="match status" value="1"/>
</dbReference>
<dbReference type="PANTHER" id="PTHR45833:SF1">
    <property type="entry name" value="METHIONINE SYNTHASE"/>
    <property type="match status" value="1"/>
</dbReference>
<dbReference type="SMART" id="SM01018">
    <property type="entry name" value="B12-binding_2"/>
    <property type="match status" value="1"/>
</dbReference>
<dbReference type="SUPFAM" id="SSF52242">
    <property type="entry name" value="Cobalamin (vitamin B12)-binding domain"/>
    <property type="match status" value="1"/>
</dbReference>
<dbReference type="GO" id="GO:0031419">
    <property type="term" value="F:cobalamin binding"/>
    <property type="evidence" value="ECO:0007669"/>
    <property type="project" value="InterPro"/>
</dbReference>
<evidence type="ECO:0000256" key="2">
    <source>
        <dbReference type="ARBA" id="ARBA00022723"/>
    </source>
</evidence>
<evidence type="ECO:0000256" key="3">
    <source>
        <dbReference type="ARBA" id="ARBA00023285"/>
    </source>
</evidence>
<dbReference type="RefSeq" id="WP_156271570.1">
    <property type="nucleotide sequence ID" value="NZ_CP046244.1"/>
</dbReference>
<dbReference type="Gene3D" id="1.10.1240.10">
    <property type="entry name" value="Methionine synthase domain"/>
    <property type="match status" value="1"/>
</dbReference>
<feature type="domain" description="B12-binding N-terminal" evidence="5">
    <location>
        <begin position="1"/>
        <end position="85"/>
    </location>
</feature>
<proteinExistence type="inferred from homology"/>
<dbReference type="Proteomes" id="UP000425916">
    <property type="component" value="Chromosome"/>
</dbReference>
<reference evidence="6 7" key="1">
    <citation type="submission" date="2019-11" db="EMBL/GenBank/DDBJ databases">
        <title>Genome sequence of Moorella glycerini DSM11254.</title>
        <authorList>
            <person name="Poehlein A."/>
            <person name="Boeer T."/>
            <person name="Daniel R."/>
        </authorList>
    </citation>
    <scope>NUCLEOTIDE SEQUENCE [LARGE SCALE GENOMIC DNA]</scope>
    <source>
        <strain evidence="6 7">DSM 11254</strain>
    </source>
</reference>
<dbReference type="GO" id="GO:0005829">
    <property type="term" value="C:cytosol"/>
    <property type="evidence" value="ECO:0007669"/>
    <property type="project" value="TreeGrafter"/>
</dbReference>
<dbReference type="EMBL" id="CP046244">
    <property type="protein sequence ID" value="QGP91149.1"/>
    <property type="molecule type" value="Genomic_DNA"/>
</dbReference>
<dbReference type="InterPro" id="IPR036594">
    <property type="entry name" value="Meth_synthase_dom"/>
</dbReference>
<accession>A0A6I5ZNE9</accession>
<dbReference type="GO" id="GO:0046653">
    <property type="term" value="P:tetrahydrofolate metabolic process"/>
    <property type="evidence" value="ECO:0007669"/>
    <property type="project" value="TreeGrafter"/>
</dbReference>
<dbReference type="SUPFAM" id="SSF47644">
    <property type="entry name" value="Methionine synthase domain"/>
    <property type="match status" value="1"/>
</dbReference>
<dbReference type="Pfam" id="PF02310">
    <property type="entry name" value="B12-binding"/>
    <property type="match status" value="1"/>
</dbReference>
<evidence type="ECO:0000313" key="6">
    <source>
        <dbReference type="EMBL" id="QGP91149.1"/>
    </source>
</evidence>
<dbReference type="InterPro" id="IPR003759">
    <property type="entry name" value="Cbl-bd_cap"/>
</dbReference>
<gene>
    <name evidence="6" type="primary">glmS_2</name>
    <name evidence="6" type="ORF">MGLY_04740</name>
</gene>
<dbReference type="GO" id="GO:0008705">
    <property type="term" value="F:methionine synthase activity"/>
    <property type="evidence" value="ECO:0007669"/>
    <property type="project" value="TreeGrafter"/>
</dbReference>
<dbReference type="GO" id="GO:0046872">
    <property type="term" value="F:metal ion binding"/>
    <property type="evidence" value="ECO:0007669"/>
    <property type="project" value="UniProtKB-KW"/>
</dbReference>
<comment type="similarity">
    <text evidence="1">Belongs to the methylamine corrinoid protein family.</text>
</comment>
<dbReference type="GO" id="GO:0050097">
    <property type="term" value="F:methylaspartate mutase activity"/>
    <property type="evidence" value="ECO:0007669"/>
    <property type="project" value="UniProtKB-EC"/>
</dbReference>
<dbReference type="FunFam" id="3.40.50.280:FF:000003">
    <property type="entry name" value="Dimethylamine methyltransferase corrinoid protein"/>
    <property type="match status" value="1"/>
</dbReference>
<dbReference type="InterPro" id="IPR006158">
    <property type="entry name" value="Cobalamin-bd"/>
</dbReference>
<evidence type="ECO:0000259" key="5">
    <source>
        <dbReference type="PROSITE" id="PS51337"/>
    </source>
</evidence>
<evidence type="ECO:0000256" key="1">
    <source>
        <dbReference type="ARBA" id="ARBA00010854"/>
    </source>
</evidence>
<dbReference type="AlphaFoldDB" id="A0A6I5ZNE9"/>
<dbReference type="OrthoDB" id="9783599at2"/>
<dbReference type="Gene3D" id="3.40.50.280">
    <property type="entry name" value="Cobalamin-binding domain"/>
    <property type="match status" value="1"/>
</dbReference>
<dbReference type="PANTHER" id="PTHR45833">
    <property type="entry name" value="METHIONINE SYNTHASE"/>
    <property type="match status" value="1"/>
</dbReference>
<dbReference type="GO" id="GO:0050667">
    <property type="term" value="P:homocysteine metabolic process"/>
    <property type="evidence" value="ECO:0007669"/>
    <property type="project" value="TreeGrafter"/>
</dbReference>
<feature type="domain" description="B12-binding" evidence="4">
    <location>
        <begin position="87"/>
        <end position="211"/>
    </location>
</feature>
<dbReference type="EC" id="5.4.99.1" evidence="6"/>
<evidence type="ECO:0000313" key="7">
    <source>
        <dbReference type="Proteomes" id="UP000425916"/>
    </source>
</evidence>
<dbReference type="InterPro" id="IPR050554">
    <property type="entry name" value="Met_Synthase/Corrinoid"/>
</dbReference>
<dbReference type="PROSITE" id="PS51332">
    <property type="entry name" value="B12_BINDING"/>
    <property type="match status" value="1"/>
</dbReference>
<keyword evidence="2" id="KW-0479">Metal-binding</keyword>
<keyword evidence="6" id="KW-0413">Isomerase</keyword>
<dbReference type="InterPro" id="IPR036724">
    <property type="entry name" value="Cobalamin-bd_sf"/>
</dbReference>